<dbReference type="SUPFAM" id="SSF116734">
    <property type="entry name" value="DNA methylase specificity domain"/>
    <property type="match status" value="1"/>
</dbReference>
<dbReference type="EMBL" id="QJVJ01000009">
    <property type="protein sequence ID" value="PYI52446.1"/>
    <property type="molecule type" value="Genomic_DNA"/>
</dbReference>
<feature type="domain" description="DNA methylase adenine-specific" evidence="3">
    <location>
        <begin position="311"/>
        <end position="650"/>
    </location>
</feature>
<dbReference type="Proteomes" id="UP000247476">
    <property type="component" value="Unassembled WGS sequence"/>
</dbReference>
<dbReference type="PROSITE" id="PS00092">
    <property type="entry name" value="N6_MTASE"/>
    <property type="match status" value="1"/>
</dbReference>
<name>A0A2V5KTD3_9BACL</name>
<evidence type="ECO:0000313" key="5">
    <source>
        <dbReference type="Proteomes" id="UP000247476"/>
    </source>
</evidence>
<dbReference type="AlphaFoldDB" id="A0A2V5KTD3"/>
<dbReference type="InterPro" id="IPR052916">
    <property type="entry name" value="Type-I_RE_MTase_Subunit"/>
</dbReference>
<evidence type="ECO:0000259" key="3">
    <source>
        <dbReference type="Pfam" id="PF02384"/>
    </source>
</evidence>
<protein>
    <recommendedName>
        <fullName evidence="3">DNA methylase adenine-specific domain-containing protein</fullName>
    </recommendedName>
</protein>
<dbReference type="GO" id="GO:0008170">
    <property type="term" value="F:N-methyltransferase activity"/>
    <property type="evidence" value="ECO:0007669"/>
    <property type="project" value="InterPro"/>
</dbReference>
<dbReference type="InterPro" id="IPR002052">
    <property type="entry name" value="DNA_methylase_N6_adenine_CS"/>
</dbReference>
<dbReference type="InterPro" id="IPR029063">
    <property type="entry name" value="SAM-dependent_MTases_sf"/>
</dbReference>
<dbReference type="Pfam" id="PF02384">
    <property type="entry name" value="N6_Mtase"/>
    <property type="match status" value="1"/>
</dbReference>
<keyword evidence="5" id="KW-1185">Reference proteome</keyword>
<evidence type="ECO:0000256" key="1">
    <source>
        <dbReference type="ARBA" id="ARBA00022747"/>
    </source>
</evidence>
<dbReference type="PANTHER" id="PTHR42998:SF1">
    <property type="entry name" value="TYPE I RESTRICTION ENZYME HINDI METHYLASE SUBUNIT"/>
    <property type="match status" value="1"/>
</dbReference>
<dbReference type="RefSeq" id="WP_110841815.1">
    <property type="nucleotide sequence ID" value="NZ_QJVJ01000009.1"/>
</dbReference>
<dbReference type="SUPFAM" id="SSF53335">
    <property type="entry name" value="S-adenosyl-L-methionine-dependent methyltransferases"/>
    <property type="match status" value="1"/>
</dbReference>
<dbReference type="Gene3D" id="3.40.50.150">
    <property type="entry name" value="Vaccinia Virus protein VP39"/>
    <property type="match status" value="1"/>
</dbReference>
<dbReference type="GO" id="GO:0009307">
    <property type="term" value="P:DNA restriction-modification system"/>
    <property type="evidence" value="ECO:0007669"/>
    <property type="project" value="UniProtKB-KW"/>
</dbReference>
<keyword evidence="1" id="KW-0680">Restriction system</keyword>
<proteinExistence type="predicted"/>
<evidence type="ECO:0000256" key="2">
    <source>
        <dbReference type="ARBA" id="ARBA00023125"/>
    </source>
</evidence>
<dbReference type="PANTHER" id="PTHR42998">
    <property type="entry name" value="TYPE I RESTRICTION ENZYME HINDVIIP M PROTEIN-RELATED"/>
    <property type="match status" value="1"/>
</dbReference>
<evidence type="ECO:0000313" key="4">
    <source>
        <dbReference type="EMBL" id="PYI52446.1"/>
    </source>
</evidence>
<dbReference type="OrthoDB" id="9814572at2"/>
<dbReference type="Gene3D" id="3.90.220.20">
    <property type="entry name" value="DNA methylase specificity domains"/>
    <property type="match status" value="1"/>
</dbReference>
<sequence>MTQNKFCNDNVFTNEASVETFFINRLLEDLGYSDQQIIPKTSIQELRISRGSRSAPYKPDYAIQLDGTVRWVLDAKAPGEELTNYIGQCSGYCLMINQRYRNANPVRYFVLSNGFYTQLYNWDSEEVILELSFADFVDGNEKYNRFKQILSNDGIANMVSQNQQVQHHILYKKTLEEVNAAFAWCHQQIYKKDAMSQSAAFEEFVKVVFLKLLSDRKLLRAHPDIANRTVIEVPVNEVKFSKKWIEEREADTPNPLDTIQFRELLNDLEREILVGNKKRIFEPNERILLSPETIKGVVEKLEDIFLFGIDADLNGRLFETFLNATMRGKDLGQFFTPRSVVKLGAKLARMKVGVLLDNGSRYTESVLDACCGTGGFLIEVLGEMWRKVDSLNTLTLAEKDALKNEIALRKIFGVDVGREPAIARIARMNMYLHGDGGSSIFQADALDKQVRILPNDSLEIQQEKNQLRALVQQPGGFVDVVLTNPPFAKTYDRTTANEAAILDEYELAFSGEGARRTARNSLKSSLMFIERYYDLLKPGGRMITVIDDGILGGDDYRRFRQFIREKFIVRAVISLPGDAFQRSLARVKTSILILEKRRNGETGQPSVFMYPCRYVGIDDPSRQRVLPIDRENRRRAEEEIATVLTHYEAFLQGDPSVADYVVSGDRISDRMDVKSCLLKPNRNVDQWEAAGRNVIKFSELVDLVEFSENNAIDTRESDDFVTYLRVRYDGFAEAGDEILASDSTYSRLYIVSAGDIVLSNIGATYGSCAIVPAELDGCVVTNEFTIFRPKEGVDPRVIWMLLRTPEARANLLLLATGISRTRVKWENLANLILPLPDPEITERVAQAIREAEEMEQASIELRHNAREILETHLDLANNEANDILLAFKPPR</sequence>
<reference evidence="4 5" key="1">
    <citation type="submission" date="2018-05" db="EMBL/GenBank/DDBJ databases">
        <title>Paenibacillus flagellatus sp. nov., isolated from selenium mineral soil.</title>
        <authorList>
            <person name="Dai X."/>
        </authorList>
    </citation>
    <scope>NUCLEOTIDE SEQUENCE [LARGE SCALE GENOMIC DNA]</scope>
    <source>
        <strain evidence="4 5">DXL2</strain>
    </source>
</reference>
<dbReference type="PRINTS" id="PR00507">
    <property type="entry name" value="N12N6MTFRASE"/>
</dbReference>
<comment type="caution">
    <text evidence="4">The sequence shown here is derived from an EMBL/GenBank/DDBJ whole genome shotgun (WGS) entry which is preliminary data.</text>
</comment>
<accession>A0A2V5KTD3</accession>
<dbReference type="InterPro" id="IPR044946">
    <property type="entry name" value="Restrct_endonuc_typeI_TRD_sf"/>
</dbReference>
<dbReference type="InterPro" id="IPR003356">
    <property type="entry name" value="DNA_methylase_A-5"/>
</dbReference>
<dbReference type="GO" id="GO:0003677">
    <property type="term" value="F:DNA binding"/>
    <property type="evidence" value="ECO:0007669"/>
    <property type="project" value="UniProtKB-KW"/>
</dbReference>
<dbReference type="GO" id="GO:0032259">
    <property type="term" value="P:methylation"/>
    <property type="evidence" value="ECO:0007669"/>
    <property type="project" value="InterPro"/>
</dbReference>
<keyword evidence="2" id="KW-0238">DNA-binding</keyword>
<organism evidence="4 5">
    <name type="scientific">Paenibacillus flagellatus</name>
    <dbReference type="NCBI Taxonomy" id="2211139"/>
    <lineage>
        <taxon>Bacteria</taxon>
        <taxon>Bacillati</taxon>
        <taxon>Bacillota</taxon>
        <taxon>Bacilli</taxon>
        <taxon>Bacillales</taxon>
        <taxon>Paenibacillaceae</taxon>
        <taxon>Paenibacillus</taxon>
    </lineage>
</organism>
<gene>
    <name evidence="4" type="ORF">DLM86_19890</name>
</gene>